<protein>
    <submittedName>
        <fullName evidence="1">Uncharacterized protein</fullName>
    </submittedName>
</protein>
<reference evidence="1 2" key="2">
    <citation type="journal article" date="2012" name="BMC Genomics">
        <title>The genome of Pelobacter carbinolicus reveals surprising metabolic capabilities and physiological features.</title>
        <authorList>
            <person name="Aklujkar M."/>
            <person name="Haveman S.A."/>
            <person name="Didonato R.Jr."/>
            <person name="Chertkov O."/>
            <person name="Han C.S."/>
            <person name="Land M.L."/>
            <person name="Brown P."/>
            <person name="Lovley D.R."/>
        </authorList>
    </citation>
    <scope>NUCLEOTIDE SEQUENCE [LARGE SCALE GENOMIC DNA]</scope>
    <source>
        <strain evidence="2">DSM 2380 / NBRC 103641 / GraBd1</strain>
    </source>
</reference>
<dbReference type="Proteomes" id="UP000002534">
    <property type="component" value="Chromosome"/>
</dbReference>
<dbReference type="AlphaFoldDB" id="Q0C6H2"/>
<gene>
    <name evidence="1" type="ordered locus">Pcar_3350</name>
</gene>
<proteinExistence type="predicted"/>
<evidence type="ECO:0000313" key="1">
    <source>
        <dbReference type="EMBL" id="ABI81966.2"/>
    </source>
</evidence>
<name>Q0C6H2_SYNC1</name>
<organism evidence="1 2">
    <name type="scientific">Syntrophotalea carbinolica (strain DSM 2380 / NBRC 103641 / GraBd1)</name>
    <name type="common">Pelobacter carbinolicus</name>
    <dbReference type="NCBI Taxonomy" id="338963"/>
    <lineage>
        <taxon>Bacteria</taxon>
        <taxon>Pseudomonadati</taxon>
        <taxon>Thermodesulfobacteriota</taxon>
        <taxon>Desulfuromonadia</taxon>
        <taxon>Desulfuromonadales</taxon>
        <taxon>Syntrophotaleaceae</taxon>
        <taxon>Syntrophotalea</taxon>
    </lineage>
</organism>
<sequence length="161" mass="18558">MVFCKFKSMTQKKQSFHYIAFVLVLLLFVASLSAVFSRSKTKPTEQIVPILTKIARDMNQYCPTMLSESLRSDKVESQGNNLILHYSLVESDLGEINSIDLISDIEKDMVPTICKMDVWRKVLLKGAVFKAYYYDKHGKNIGNIDISYEKCLHYEQCENIK</sequence>
<accession>Q0C6H2</accession>
<dbReference type="EMBL" id="CP000142">
    <property type="protein sequence ID" value="ABI81966.2"/>
    <property type="molecule type" value="Genomic_DNA"/>
</dbReference>
<keyword evidence="2" id="KW-1185">Reference proteome</keyword>
<dbReference type="Gene3D" id="3.30.300.250">
    <property type="match status" value="1"/>
</dbReference>
<dbReference type="HOGENOM" id="CLU_1642127_0_0_7"/>
<evidence type="ECO:0000313" key="2">
    <source>
        <dbReference type="Proteomes" id="UP000002534"/>
    </source>
</evidence>
<reference evidence="2" key="1">
    <citation type="submission" date="2005-10" db="EMBL/GenBank/DDBJ databases">
        <title>Complete sequence of Pelobacter carbinolicus DSM 2380.</title>
        <authorList>
            <person name="Copeland A."/>
            <person name="Lucas S."/>
            <person name="Lapidus A."/>
            <person name="Barry K."/>
            <person name="Detter J.C."/>
            <person name="Glavina T."/>
            <person name="Hammon N."/>
            <person name="Israni S."/>
            <person name="Pitluck S."/>
            <person name="Chertkov O."/>
            <person name="Schmutz J."/>
            <person name="Larimer F."/>
            <person name="Land M."/>
            <person name="Kyrpides N."/>
            <person name="Ivanova N."/>
            <person name="Richardson P."/>
        </authorList>
    </citation>
    <scope>NUCLEOTIDE SEQUENCE [LARGE SCALE GENOMIC DNA]</scope>
    <source>
        <strain evidence="2">DSM 2380 / NBRC 103641 / GraBd1</strain>
    </source>
</reference>
<dbReference type="KEGG" id="pca:Pcar_3350"/>
<dbReference type="STRING" id="338963.Pcar_3350"/>